<accession>A0A497JF34</accession>
<dbReference type="InterPro" id="IPR036291">
    <property type="entry name" value="NAD(P)-bd_dom_sf"/>
</dbReference>
<evidence type="ECO:0000313" key="4">
    <source>
        <dbReference type="Proteomes" id="UP000277633"/>
    </source>
</evidence>
<dbReference type="AlphaFoldDB" id="A0A497JF34"/>
<dbReference type="Proteomes" id="UP000277633">
    <property type="component" value="Unassembled WGS sequence"/>
</dbReference>
<name>A0A497JF34_9ARCH</name>
<comment type="caution">
    <text evidence="3">The sequence shown here is derived from an EMBL/GenBank/DDBJ whole genome shotgun (WGS) entry which is preliminary data.</text>
</comment>
<dbReference type="InterPro" id="IPR001509">
    <property type="entry name" value="Epimerase_deHydtase"/>
</dbReference>
<proteinExistence type="inferred from homology"/>
<dbReference type="Gene3D" id="3.40.50.720">
    <property type="entry name" value="NAD(P)-binding Rossmann-like Domain"/>
    <property type="match status" value="1"/>
</dbReference>
<comment type="similarity">
    <text evidence="1">Belongs to the NAD(P)-dependent epimerase/dehydratase family.</text>
</comment>
<organism evidence="3 4">
    <name type="scientific">Candidatus Iainarchaeum sp</name>
    <dbReference type="NCBI Taxonomy" id="3101447"/>
    <lineage>
        <taxon>Archaea</taxon>
        <taxon>Candidatus Iainarchaeota</taxon>
        <taxon>Candidatus Iainarchaeia</taxon>
        <taxon>Candidatus Iainarchaeales</taxon>
        <taxon>Candidatus Iainarchaeaceae</taxon>
        <taxon>Candidatus Iainarchaeum</taxon>
    </lineage>
</organism>
<gene>
    <name evidence="3" type="ORF">DRO07_02895</name>
</gene>
<sequence>MIRKILVTGSSGVIGTRLCEKLLNEGYEVTGVDKRTNKWNKTVNNLTIKCDLLDTRAIKMLPTDFDLVFHLAANSRVMESVEEPEKGLENITMTFNILNFLRKNKISKIAFASSREVYGEGRIEPYKEADVILDNIKNPYAASKVACEALIQAFKHCYGVEYVIFRLSNVYGMYDETDRVIPLFIKLLKQNKPLKIYGEDKSLDFIYIDDVVDGMIRAIKKFDKIKNNTFNLCSGKVTKIVEVAQTLKKITDSKSKIQICPERTGEVSYFRGDFSKAHDSFGFAPKTDLEKGLRLAVSWYCKNLYL</sequence>
<dbReference type="PANTHER" id="PTHR43000">
    <property type="entry name" value="DTDP-D-GLUCOSE 4,6-DEHYDRATASE-RELATED"/>
    <property type="match status" value="1"/>
</dbReference>
<dbReference type="SUPFAM" id="SSF51735">
    <property type="entry name" value="NAD(P)-binding Rossmann-fold domains"/>
    <property type="match status" value="1"/>
</dbReference>
<evidence type="ECO:0000256" key="1">
    <source>
        <dbReference type="ARBA" id="ARBA00007637"/>
    </source>
</evidence>
<dbReference type="EMBL" id="QMWO01000109">
    <property type="protein sequence ID" value="RLG68944.1"/>
    <property type="molecule type" value="Genomic_DNA"/>
</dbReference>
<reference evidence="3 4" key="1">
    <citation type="submission" date="2018-06" db="EMBL/GenBank/DDBJ databases">
        <title>Extensive metabolic versatility and redundancy in microbially diverse, dynamic hydrothermal sediments.</title>
        <authorList>
            <person name="Dombrowski N."/>
            <person name="Teske A."/>
            <person name="Baker B.J."/>
        </authorList>
    </citation>
    <scope>NUCLEOTIDE SEQUENCE [LARGE SCALE GENOMIC DNA]</scope>
    <source>
        <strain evidence="3">B9_G13</strain>
    </source>
</reference>
<dbReference type="Pfam" id="PF01370">
    <property type="entry name" value="Epimerase"/>
    <property type="match status" value="1"/>
</dbReference>
<evidence type="ECO:0000313" key="3">
    <source>
        <dbReference type="EMBL" id="RLG68944.1"/>
    </source>
</evidence>
<feature type="domain" description="NAD-dependent epimerase/dehydratase" evidence="2">
    <location>
        <begin position="5"/>
        <end position="233"/>
    </location>
</feature>
<evidence type="ECO:0000259" key="2">
    <source>
        <dbReference type="Pfam" id="PF01370"/>
    </source>
</evidence>
<protein>
    <submittedName>
        <fullName evidence="3">Nucleoside-diphosphate sugar epimerase</fullName>
    </submittedName>
</protein>